<evidence type="ECO:0000313" key="13">
    <source>
        <dbReference type="Proteomes" id="UP000018320"/>
    </source>
</evidence>
<comment type="catalytic activity">
    <reaction evidence="8">
        <text>L-seryl-[protein] + ATP = O-phospho-L-seryl-[protein] + ADP + H(+)</text>
        <dbReference type="Rhea" id="RHEA:17989"/>
        <dbReference type="Rhea" id="RHEA-COMP:9863"/>
        <dbReference type="Rhea" id="RHEA-COMP:11604"/>
        <dbReference type="ChEBI" id="CHEBI:15378"/>
        <dbReference type="ChEBI" id="CHEBI:29999"/>
        <dbReference type="ChEBI" id="CHEBI:30616"/>
        <dbReference type="ChEBI" id="CHEBI:83421"/>
        <dbReference type="ChEBI" id="CHEBI:456216"/>
        <dbReference type="EC" id="2.7.11.1"/>
    </reaction>
</comment>
<dbReference type="InterPro" id="IPR050660">
    <property type="entry name" value="NEK_Ser/Thr_kinase"/>
</dbReference>
<dbReference type="Proteomes" id="UP000018320">
    <property type="component" value="Unassembled WGS sequence"/>
</dbReference>
<protein>
    <recommendedName>
        <fullName evidence="1">non-specific serine/threonine protein kinase</fullName>
        <ecNumber evidence="1">2.7.11.1</ecNumber>
    </recommendedName>
</protein>
<dbReference type="Pfam" id="PF00069">
    <property type="entry name" value="Pkinase"/>
    <property type="match status" value="1"/>
</dbReference>
<proteinExistence type="predicted"/>
<dbReference type="InterPro" id="IPR002110">
    <property type="entry name" value="Ankyrin_rpt"/>
</dbReference>
<dbReference type="GO" id="GO:0004674">
    <property type="term" value="F:protein serine/threonine kinase activity"/>
    <property type="evidence" value="ECO:0007669"/>
    <property type="project" value="UniProtKB-KW"/>
</dbReference>
<evidence type="ECO:0000256" key="4">
    <source>
        <dbReference type="ARBA" id="ARBA00022741"/>
    </source>
</evidence>
<dbReference type="SUPFAM" id="SSF48403">
    <property type="entry name" value="Ankyrin repeat"/>
    <property type="match status" value="1"/>
</dbReference>
<keyword evidence="2" id="KW-0723">Serine/threonine-protein kinase</keyword>
<comment type="caution">
    <text evidence="12">The sequence shown here is derived from an EMBL/GenBank/DDBJ whole genome shotgun (WGS) entry which is preliminary data.</text>
</comment>
<reference evidence="13" key="1">
    <citation type="submission" date="2012-02" db="EMBL/GenBank/DDBJ databases">
        <title>Genome sequencing of Giardia lamblia Genotypes A2 and B isolates (DH and GS) and comparative analysis with the genomes of Genotypes A1 and E (WB and Pig).</title>
        <authorList>
            <person name="Adam R."/>
            <person name="Dahlstrom E."/>
            <person name="Martens C."/>
            <person name="Bruno D."/>
            <person name="Barbian K."/>
            <person name="Porcella S.F."/>
            <person name="Nash T."/>
        </authorList>
    </citation>
    <scope>NUCLEOTIDE SEQUENCE</scope>
    <source>
        <strain evidence="13">DH</strain>
    </source>
</reference>
<sequence>VSSVHGAYYASGDALVDHIRVWKRRGPNQRTADHRADYFNFAFRVLAPGLWMAVDTTGGRVRRKSLVSCDFFEKVYAATDDQRRDLLIREVDFSSMPKSSAQRISAAYSLFSKLSSPGLVGCTIVKTTPSSLVAELDITGATTLASYIRHRTVLGDRLPEEQILRITYQIAAVLSFLSSGLISIGNAPVRLVCLSLSPQTIYIHSGSTIMLSDFSSSSTHGSRISGPLPPERCYLSPEVWADRISSPCIDMWSLGCIVYELCTGVPPPLLSVESAGLNAAIKQYTASILADISKAPYSKGISALVEGLLAPASARLSASAVMEHEAMRAIHQSKEYAHLSHRSPLHLPNSGVLASAYSSPVPVLLCMRQTTAPTTSATSSQKISVKISAPSSRAPSELQSPKKTRHAAKSVPPRDSPVKSSQALSNWGYGKALSNLMQAAKRGDCDAARAHLQDIRRTSTTGTTALMIAAFKGHLPVVTLLLNHEKGMRDARGRNALQYAVRAGQPECVKALLEAEFDELDVGMLHAAMQASGAPAVVALIQAACRRE</sequence>
<dbReference type="VEuPathDB" id="GiardiaDB:GL50803_0016826"/>
<evidence type="ECO:0000256" key="9">
    <source>
        <dbReference type="PROSITE-ProRule" id="PRU00023"/>
    </source>
</evidence>
<dbReference type="PROSITE" id="PS50011">
    <property type="entry name" value="PROTEIN_KINASE_DOM"/>
    <property type="match status" value="1"/>
</dbReference>
<evidence type="ECO:0000256" key="1">
    <source>
        <dbReference type="ARBA" id="ARBA00012513"/>
    </source>
</evidence>
<dbReference type="PROSITE" id="PS50297">
    <property type="entry name" value="ANK_REP_REGION"/>
    <property type="match status" value="1"/>
</dbReference>
<comment type="catalytic activity">
    <reaction evidence="7">
        <text>L-threonyl-[protein] + ATP = O-phospho-L-threonyl-[protein] + ADP + H(+)</text>
        <dbReference type="Rhea" id="RHEA:46608"/>
        <dbReference type="Rhea" id="RHEA-COMP:11060"/>
        <dbReference type="Rhea" id="RHEA-COMP:11605"/>
        <dbReference type="ChEBI" id="CHEBI:15378"/>
        <dbReference type="ChEBI" id="CHEBI:30013"/>
        <dbReference type="ChEBI" id="CHEBI:30616"/>
        <dbReference type="ChEBI" id="CHEBI:61977"/>
        <dbReference type="ChEBI" id="CHEBI:456216"/>
        <dbReference type="EC" id="2.7.11.1"/>
    </reaction>
</comment>
<dbReference type="PANTHER" id="PTHR43671:SF98">
    <property type="entry name" value="SERINE_THREONINE-PROTEIN KINASE NEK11"/>
    <property type="match status" value="1"/>
</dbReference>
<evidence type="ECO:0000313" key="12">
    <source>
        <dbReference type="EMBL" id="ESU36814.1"/>
    </source>
</evidence>
<feature type="domain" description="Protein kinase" evidence="11">
    <location>
        <begin position="61"/>
        <end position="327"/>
    </location>
</feature>
<feature type="non-terminal residue" evidence="12">
    <location>
        <position position="1"/>
    </location>
</feature>
<evidence type="ECO:0000256" key="8">
    <source>
        <dbReference type="ARBA" id="ARBA00048679"/>
    </source>
</evidence>
<dbReference type="FunFam" id="1.25.40.20:FF:000743">
    <property type="entry name" value="Kinase, NEK"/>
    <property type="match status" value="1"/>
</dbReference>
<name>V6TDS2_GIAIN</name>
<feature type="compositionally biased region" description="Polar residues" evidence="10">
    <location>
        <begin position="389"/>
        <end position="401"/>
    </location>
</feature>
<keyword evidence="3" id="KW-0808">Transferase</keyword>
<evidence type="ECO:0000256" key="7">
    <source>
        <dbReference type="ARBA" id="ARBA00047899"/>
    </source>
</evidence>
<feature type="region of interest" description="Disordered" evidence="10">
    <location>
        <begin position="375"/>
        <end position="422"/>
    </location>
</feature>
<evidence type="ECO:0000256" key="10">
    <source>
        <dbReference type="SAM" id="MobiDB-lite"/>
    </source>
</evidence>
<dbReference type="InterPro" id="IPR000719">
    <property type="entry name" value="Prot_kinase_dom"/>
</dbReference>
<dbReference type="Pfam" id="PF12796">
    <property type="entry name" value="Ank_2"/>
    <property type="match status" value="1"/>
</dbReference>
<dbReference type="PROSITE" id="PS50088">
    <property type="entry name" value="ANK_REPEAT"/>
    <property type="match status" value="1"/>
</dbReference>
<dbReference type="EC" id="2.7.11.1" evidence="1"/>
<dbReference type="InterPro" id="IPR011009">
    <property type="entry name" value="Kinase-like_dom_sf"/>
</dbReference>
<dbReference type="Gene3D" id="1.10.510.10">
    <property type="entry name" value="Transferase(Phosphotransferase) domain 1"/>
    <property type="match status" value="1"/>
</dbReference>
<dbReference type="GO" id="GO:0005524">
    <property type="term" value="F:ATP binding"/>
    <property type="evidence" value="ECO:0007669"/>
    <property type="project" value="UniProtKB-KW"/>
</dbReference>
<evidence type="ECO:0000256" key="5">
    <source>
        <dbReference type="ARBA" id="ARBA00022777"/>
    </source>
</evidence>
<reference evidence="12 13" key="2">
    <citation type="journal article" date="2013" name="Genome Biol. Evol.">
        <title>Genome sequencing of Giardia lamblia genotypes A2 and B isolates (DH and GS) and comparative analysis with the genomes of genotypes A1 and E (WB and Pig).</title>
        <authorList>
            <person name="Adam R.D."/>
            <person name="Dahlstrom E.W."/>
            <person name="Martens C.A."/>
            <person name="Bruno D.P."/>
            <person name="Barbian K.D."/>
            <person name="Ricklefs S.M."/>
            <person name="Hernandez M.M."/>
            <person name="Narla N.P."/>
            <person name="Patel R.B."/>
            <person name="Porcella S.F."/>
            <person name="Nash T.E."/>
        </authorList>
    </citation>
    <scope>NUCLEOTIDE SEQUENCE [LARGE SCALE GENOMIC DNA]</scope>
    <source>
        <strain evidence="12 13">DH</strain>
    </source>
</reference>
<keyword evidence="6" id="KW-0067">ATP-binding</keyword>
<keyword evidence="9" id="KW-0040">ANK repeat</keyword>
<dbReference type="InterPro" id="IPR036770">
    <property type="entry name" value="Ankyrin_rpt-contain_sf"/>
</dbReference>
<dbReference type="AlphaFoldDB" id="V6TDS2"/>
<evidence type="ECO:0000259" key="11">
    <source>
        <dbReference type="PROSITE" id="PS50011"/>
    </source>
</evidence>
<evidence type="ECO:0000256" key="2">
    <source>
        <dbReference type="ARBA" id="ARBA00022527"/>
    </source>
</evidence>
<evidence type="ECO:0000256" key="6">
    <source>
        <dbReference type="ARBA" id="ARBA00022840"/>
    </source>
</evidence>
<dbReference type="VEuPathDB" id="GiardiaDB:GL50581_1532"/>
<evidence type="ECO:0000256" key="3">
    <source>
        <dbReference type="ARBA" id="ARBA00022679"/>
    </source>
</evidence>
<dbReference type="EMBL" id="AHGT01000039">
    <property type="protein sequence ID" value="ESU36814.1"/>
    <property type="molecule type" value="Genomic_DNA"/>
</dbReference>
<feature type="repeat" description="ANK" evidence="9">
    <location>
        <begin position="461"/>
        <end position="484"/>
    </location>
</feature>
<keyword evidence="5" id="KW-0418">Kinase</keyword>
<organism evidence="12 13">
    <name type="scientific">Giardia intestinalis</name>
    <name type="common">Giardia lamblia</name>
    <dbReference type="NCBI Taxonomy" id="5741"/>
    <lineage>
        <taxon>Eukaryota</taxon>
        <taxon>Metamonada</taxon>
        <taxon>Diplomonadida</taxon>
        <taxon>Hexamitidae</taxon>
        <taxon>Giardiinae</taxon>
        <taxon>Giardia</taxon>
    </lineage>
</organism>
<dbReference type="PANTHER" id="PTHR43671">
    <property type="entry name" value="SERINE/THREONINE-PROTEIN KINASE NEK"/>
    <property type="match status" value="1"/>
</dbReference>
<dbReference type="Gene3D" id="1.25.40.20">
    <property type="entry name" value="Ankyrin repeat-containing domain"/>
    <property type="match status" value="1"/>
</dbReference>
<gene>
    <name evidence="12" type="ORF">DHA2_151227</name>
</gene>
<dbReference type="SMART" id="SM00220">
    <property type="entry name" value="S_TKc"/>
    <property type="match status" value="1"/>
</dbReference>
<accession>V6TDS2</accession>
<dbReference type="SUPFAM" id="SSF56112">
    <property type="entry name" value="Protein kinase-like (PK-like)"/>
    <property type="match status" value="1"/>
</dbReference>
<keyword evidence="4" id="KW-0547">Nucleotide-binding</keyword>
<dbReference type="SMART" id="SM00248">
    <property type="entry name" value="ANK"/>
    <property type="match status" value="2"/>
</dbReference>
<dbReference type="VEuPathDB" id="GiardiaDB:DHA2_151227"/>